<organism evidence="4 5">
    <name type="scientific">Cocleimonas flava</name>
    <dbReference type="NCBI Taxonomy" id="634765"/>
    <lineage>
        <taxon>Bacteria</taxon>
        <taxon>Pseudomonadati</taxon>
        <taxon>Pseudomonadota</taxon>
        <taxon>Gammaproteobacteria</taxon>
        <taxon>Thiotrichales</taxon>
        <taxon>Thiotrichaceae</taxon>
        <taxon>Cocleimonas</taxon>
    </lineage>
</organism>
<dbReference type="RefSeq" id="WP_131904974.1">
    <property type="nucleotide sequence ID" value="NZ_BAAAFU010000008.1"/>
</dbReference>
<comment type="caution">
    <text evidence="4">The sequence shown here is derived from an EMBL/GenBank/DDBJ whole genome shotgun (WGS) entry which is preliminary data.</text>
</comment>
<accession>A0A4R1FEM6</accession>
<gene>
    <name evidence="4" type="ORF">EV695_1204</name>
</gene>
<dbReference type="Proteomes" id="UP000294887">
    <property type="component" value="Unassembled WGS sequence"/>
</dbReference>
<evidence type="ECO:0000256" key="2">
    <source>
        <dbReference type="SAM" id="SignalP"/>
    </source>
</evidence>
<keyword evidence="2" id="KW-0732">Signal</keyword>
<feature type="chain" id="PRO_5020544651" evidence="2">
    <location>
        <begin position="24"/>
        <end position="250"/>
    </location>
</feature>
<dbReference type="PANTHER" id="PTHR44086:SF10">
    <property type="entry name" value="THIOSULFATE SULFURTRANSFERASE_RHODANESE-LIKE DOMAIN-CONTAINING PROTEIN 3"/>
    <property type="match status" value="1"/>
</dbReference>
<dbReference type="PANTHER" id="PTHR44086">
    <property type="entry name" value="THIOSULFATE SULFURTRANSFERASE RDL2, MITOCHONDRIAL-RELATED"/>
    <property type="match status" value="1"/>
</dbReference>
<dbReference type="InterPro" id="IPR001763">
    <property type="entry name" value="Rhodanese-like_dom"/>
</dbReference>
<proteinExistence type="predicted"/>
<evidence type="ECO:0000259" key="3">
    <source>
        <dbReference type="PROSITE" id="PS50206"/>
    </source>
</evidence>
<evidence type="ECO:0000313" key="5">
    <source>
        <dbReference type="Proteomes" id="UP000294887"/>
    </source>
</evidence>
<dbReference type="SMART" id="SM00450">
    <property type="entry name" value="RHOD"/>
    <property type="match status" value="1"/>
</dbReference>
<feature type="domain" description="Rhodanese" evidence="3">
    <location>
        <begin position="163"/>
        <end position="248"/>
    </location>
</feature>
<protein>
    <submittedName>
        <fullName evidence="4">Rhodanese-related sulfurtransferase</fullName>
    </submittedName>
</protein>
<keyword evidence="4" id="KW-0808">Transferase</keyword>
<dbReference type="AlphaFoldDB" id="A0A4R1FEM6"/>
<sequence length="250" mass="26885">MKTNIFLSVLTLAAVLNLAVTHADETTAPATGEATDTEEVISSDGKSLMAEGKDLVTGVAGAVKGAVKKTVGTVKEKAKLSESTAPTQGQGEGDDAVQDVKAVEVEKKVEAMKSSEDDSKDAEVNRTVSDTSIYIFSQNPYIQSIMENTTHIKSSRLKELLERGDKVTMLDIRPKSEFAKTPGIEGVTLNIPRNFLEVEAYEKLPNKDSSIIIISTKGIRGGLAAHTLQNMGYTNVRNLMDGLQGWNKAK</sequence>
<dbReference type="Gene3D" id="3.40.250.10">
    <property type="entry name" value="Rhodanese-like domain"/>
    <property type="match status" value="1"/>
</dbReference>
<feature type="region of interest" description="Disordered" evidence="1">
    <location>
        <begin position="76"/>
        <end position="96"/>
    </location>
</feature>
<dbReference type="EMBL" id="SMFQ01000002">
    <property type="protein sequence ID" value="TCJ89341.1"/>
    <property type="molecule type" value="Genomic_DNA"/>
</dbReference>
<name>A0A4R1FEM6_9GAMM</name>
<dbReference type="OrthoDB" id="9791096at2"/>
<dbReference type="PROSITE" id="PS50206">
    <property type="entry name" value="RHODANESE_3"/>
    <property type="match status" value="1"/>
</dbReference>
<dbReference type="CDD" id="cd00158">
    <property type="entry name" value="RHOD"/>
    <property type="match status" value="1"/>
</dbReference>
<dbReference type="Pfam" id="PF00581">
    <property type="entry name" value="Rhodanese"/>
    <property type="match status" value="1"/>
</dbReference>
<dbReference type="SUPFAM" id="SSF52821">
    <property type="entry name" value="Rhodanese/Cell cycle control phosphatase"/>
    <property type="match status" value="1"/>
</dbReference>
<evidence type="ECO:0000256" key="1">
    <source>
        <dbReference type="SAM" id="MobiDB-lite"/>
    </source>
</evidence>
<keyword evidence="5" id="KW-1185">Reference proteome</keyword>
<evidence type="ECO:0000313" key="4">
    <source>
        <dbReference type="EMBL" id="TCJ89341.1"/>
    </source>
</evidence>
<feature type="signal peptide" evidence="2">
    <location>
        <begin position="1"/>
        <end position="23"/>
    </location>
</feature>
<dbReference type="GO" id="GO:0004792">
    <property type="term" value="F:thiosulfate-cyanide sulfurtransferase activity"/>
    <property type="evidence" value="ECO:0007669"/>
    <property type="project" value="TreeGrafter"/>
</dbReference>
<dbReference type="InterPro" id="IPR036873">
    <property type="entry name" value="Rhodanese-like_dom_sf"/>
</dbReference>
<reference evidence="4 5" key="1">
    <citation type="submission" date="2019-03" db="EMBL/GenBank/DDBJ databases">
        <title>Genomic Encyclopedia of Type Strains, Phase IV (KMG-IV): sequencing the most valuable type-strain genomes for metagenomic binning, comparative biology and taxonomic classification.</title>
        <authorList>
            <person name="Goeker M."/>
        </authorList>
    </citation>
    <scope>NUCLEOTIDE SEQUENCE [LARGE SCALE GENOMIC DNA]</scope>
    <source>
        <strain evidence="4 5">DSM 24830</strain>
    </source>
</reference>